<evidence type="ECO:0000313" key="3">
    <source>
        <dbReference type="EMBL" id="GFO44397.1"/>
    </source>
</evidence>
<feature type="compositionally biased region" description="Polar residues" evidence="1">
    <location>
        <begin position="176"/>
        <end position="187"/>
    </location>
</feature>
<feature type="chain" id="PRO_5043349117" evidence="2">
    <location>
        <begin position="22"/>
        <end position="187"/>
    </location>
</feature>
<keyword evidence="4" id="KW-1185">Reference proteome</keyword>
<name>A0AAV4DJE4_9GAST</name>
<evidence type="ECO:0000313" key="4">
    <source>
        <dbReference type="Proteomes" id="UP000735302"/>
    </source>
</evidence>
<protein>
    <submittedName>
        <fullName evidence="3">Uncharacterized protein</fullName>
    </submittedName>
</protein>
<sequence length="187" mass="21036">MASLVYIAVMCVLLCLNGTTGKYCKRSGKQYPEGYTYRMVRVKRCDPWKCIKGYFVPQKKDKRGRAIGFIKAGAPLANVGRFSTLVGKPSTDKIQEHRKDRPISGRPPGTGSVYPYQSSDIERQRPSPSYQGDISLPCRTTDRCHPSLASSITRHKPDRTYLGHSRPSHPRDESCSSEQRSINLKLD</sequence>
<comment type="caution">
    <text evidence="3">The sequence shown here is derived from an EMBL/GenBank/DDBJ whole genome shotgun (WGS) entry which is preliminary data.</text>
</comment>
<evidence type="ECO:0000256" key="1">
    <source>
        <dbReference type="SAM" id="MobiDB-lite"/>
    </source>
</evidence>
<evidence type="ECO:0000256" key="2">
    <source>
        <dbReference type="SAM" id="SignalP"/>
    </source>
</evidence>
<feature type="region of interest" description="Disordered" evidence="1">
    <location>
        <begin position="88"/>
        <end position="187"/>
    </location>
</feature>
<dbReference type="Proteomes" id="UP000735302">
    <property type="component" value="Unassembled WGS sequence"/>
</dbReference>
<dbReference type="AlphaFoldDB" id="A0AAV4DJE4"/>
<accession>A0AAV4DJE4</accession>
<organism evidence="3 4">
    <name type="scientific">Plakobranchus ocellatus</name>
    <dbReference type="NCBI Taxonomy" id="259542"/>
    <lineage>
        <taxon>Eukaryota</taxon>
        <taxon>Metazoa</taxon>
        <taxon>Spiralia</taxon>
        <taxon>Lophotrochozoa</taxon>
        <taxon>Mollusca</taxon>
        <taxon>Gastropoda</taxon>
        <taxon>Heterobranchia</taxon>
        <taxon>Euthyneura</taxon>
        <taxon>Panpulmonata</taxon>
        <taxon>Sacoglossa</taxon>
        <taxon>Placobranchoidea</taxon>
        <taxon>Plakobranchidae</taxon>
        <taxon>Plakobranchus</taxon>
    </lineage>
</organism>
<reference evidence="3 4" key="1">
    <citation type="journal article" date="2021" name="Elife">
        <title>Chloroplast acquisition without the gene transfer in kleptoplastic sea slugs, Plakobranchus ocellatus.</title>
        <authorList>
            <person name="Maeda T."/>
            <person name="Takahashi S."/>
            <person name="Yoshida T."/>
            <person name="Shimamura S."/>
            <person name="Takaki Y."/>
            <person name="Nagai Y."/>
            <person name="Toyoda A."/>
            <person name="Suzuki Y."/>
            <person name="Arimoto A."/>
            <person name="Ishii H."/>
            <person name="Satoh N."/>
            <person name="Nishiyama T."/>
            <person name="Hasebe M."/>
            <person name="Maruyama T."/>
            <person name="Minagawa J."/>
            <person name="Obokata J."/>
            <person name="Shigenobu S."/>
        </authorList>
    </citation>
    <scope>NUCLEOTIDE SEQUENCE [LARGE SCALE GENOMIC DNA]</scope>
</reference>
<proteinExistence type="predicted"/>
<keyword evidence="2" id="KW-0732">Signal</keyword>
<feature type="signal peptide" evidence="2">
    <location>
        <begin position="1"/>
        <end position="21"/>
    </location>
</feature>
<feature type="compositionally biased region" description="Basic and acidic residues" evidence="1">
    <location>
        <begin position="90"/>
        <end position="103"/>
    </location>
</feature>
<dbReference type="EMBL" id="BLXT01007956">
    <property type="protein sequence ID" value="GFO44397.1"/>
    <property type="molecule type" value="Genomic_DNA"/>
</dbReference>
<gene>
    <name evidence="3" type="ORF">PoB_007090200</name>
</gene>